<evidence type="ECO:0000313" key="5">
    <source>
        <dbReference type="Proteomes" id="UP000578449"/>
    </source>
</evidence>
<dbReference type="InterPro" id="IPR050832">
    <property type="entry name" value="Bact_Acetyltransf"/>
</dbReference>
<dbReference type="PROSITE" id="PS51186">
    <property type="entry name" value="GNAT"/>
    <property type="match status" value="1"/>
</dbReference>
<proteinExistence type="predicted"/>
<dbReference type="AlphaFoldDB" id="A0A840P665"/>
<keyword evidence="5" id="KW-1185">Reference proteome</keyword>
<comment type="caution">
    <text evidence="4">The sequence shown here is derived from an EMBL/GenBank/DDBJ whole genome shotgun (WGS) entry which is preliminary data.</text>
</comment>
<keyword evidence="2" id="KW-0012">Acyltransferase</keyword>
<sequence>MTHAIGLMSAPEFGAAVPGLAEVLADVVAGGDSLGFLSPFGPEEAAAWWRGLTPAVESGALLVWAARDGERVTGTISLARSWKANARHRAEVVKLMVRRDARRRGLARALLAAAEREAVRSGASLLVLDTETGSDAERLYLATGWTRYGVVPGYATDTAGVPRDCSFFYKRVPGPAS</sequence>
<protein>
    <submittedName>
        <fullName evidence="4">GNAT superfamily N-acetyltransferase</fullName>
    </submittedName>
</protein>
<organism evidence="4 5">
    <name type="scientific">Thermocatellispora tengchongensis</name>
    <dbReference type="NCBI Taxonomy" id="1073253"/>
    <lineage>
        <taxon>Bacteria</taxon>
        <taxon>Bacillati</taxon>
        <taxon>Actinomycetota</taxon>
        <taxon>Actinomycetes</taxon>
        <taxon>Streptosporangiales</taxon>
        <taxon>Streptosporangiaceae</taxon>
        <taxon>Thermocatellispora</taxon>
    </lineage>
</organism>
<dbReference type="GO" id="GO:0016747">
    <property type="term" value="F:acyltransferase activity, transferring groups other than amino-acyl groups"/>
    <property type="evidence" value="ECO:0007669"/>
    <property type="project" value="InterPro"/>
</dbReference>
<dbReference type="Gene3D" id="3.40.630.30">
    <property type="match status" value="1"/>
</dbReference>
<name>A0A840P665_9ACTN</name>
<reference evidence="4 5" key="1">
    <citation type="submission" date="2020-08" db="EMBL/GenBank/DDBJ databases">
        <title>Genomic Encyclopedia of Type Strains, Phase IV (KMG-IV): sequencing the most valuable type-strain genomes for metagenomic binning, comparative biology and taxonomic classification.</title>
        <authorList>
            <person name="Goeker M."/>
        </authorList>
    </citation>
    <scope>NUCLEOTIDE SEQUENCE [LARGE SCALE GENOMIC DNA]</scope>
    <source>
        <strain evidence="4 5">DSM 45615</strain>
    </source>
</reference>
<dbReference type="InterPro" id="IPR016181">
    <property type="entry name" value="Acyl_CoA_acyltransferase"/>
</dbReference>
<dbReference type="InterPro" id="IPR000182">
    <property type="entry name" value="GNAT_dom"/>
</dbReference>
<dbReference type="Proteomes" id="UP000578449">
    <property type="component" value="Unassembled WGS sequence"/>
</dbReference>
<evidence type="ECO:0000256" key="1">
    <source>
        <dbReference type="ARBA" id="ARBA00022679"/>
    </source>
</evidence>
<dbReference type="Pfam" id="PF00583">
    <property type="entry name" value="Acetyltransf_1"/>
    <property type="match status" value="1"/>
</dbReference>
<dbReference type="SUPFAM" id="SSF55729">
    <property type="entry name" value="Acyl-CoA N-acyltransferases (Nat)"/>
    <property type="match status" value="1"/>
</dbReference>
<dbReference type="EMBL" id="JACHGN010000002">
    <property type="protein sequence ID" value="MBB5131495.1"/>
    <property type="molecule type" value="Genomic_DNA"/>
</dbReference>
<gene>
    <name evidence="4" type="ORF">HNP84_001201</name>
</gene>
<evidence type="ECO:0000313" key="4">
    <source>
        <dbReference type="EMBL" id="MBB5131495.1"/>
    </source>
</evidence>
<keyword evidence="1 4" id="KW-0808">Transferase</keyword>
<evidence type="ECO:0000256" key="2">
    <source>
        <dbReference type="ARBA" id="ARBA00023315"/>
    </source>
</evidence>
<accession>A0A840P665</accession>
<dbReference type="PANTHER" id="PTHR43877">
    <property type="entry name" value="AMINOALKYLPHOSPHONATE N-ACETYLTRANSFERASE-RELATED-RELATED"/>
    <property type="match status" value="1"/>
</dbReference>
<evidence type="ECO:0000259" key="3">
    <source>
        <dbReference type="PROSITE" id="PS51186"/>
    </source>
</evidence>
<feature type="domain" description="N-acetyltransferase" evidence="3">
    <location>
        <begin position="5"/>
        <end position="175"/>
    </location>
</feature>
<dbReference type="RefSeq" id="WP_312923920.1">
    <property type="nucleotide sequence ID" value="NZ_BAABIX010000022.1"/>
</dbReference>